<dbReference type="AlphaFoldDB" id="A0AAE3EVS5"/>
<dbReference type="SUPFAM" id="SSF48452">
    <property type="entry name" value="TPR-like"/>
    <property type="match status" value="1"/>
</dbReference>
<dbReference type="Gene3D" id="1.25.40.390">
    <property type="match status" value="1"/>
</dbReference>
<reference evidence="1" key="1">
    <citation type="submission" date="2023-02" db="EMBL/GenBank/DDBJ databases">
        <title>Genome of Flavobacteriaceae gen. nov. sp. strain F89.</title>
        <authorList>
            <person name="Wang Y."/>
        </authorList>
    </citation>
    <scope>NUCLEOTIDE SEQUENCE</scope>
    <source>
        <strain evidence="1">F89</strain>
    </source>
</reference>
<proteinExistence type="predicted"/>
<dbReference type="RefSeq" id="WP_317902642.1">
    <property type="nucleotide sequence ID" value="NZ_JAIRBC010000016.1"/>
</dbReference>
<keyword evidence="2" id="KW-1185">Reference proteome</keyword>
<gene>
    <name evidence="1" type="ORF">K8352_12125</name>
</gene>
<dbReference type="Pfam" id="PF12771">
    <property type="entry name" value="SusD-like_2"/>
    <property type="match status" value="1"/>
</dbReference>
<keyword evidence="1" id="KW-0449">Lipoprotein</keyword>
<organism evidence="1 2">
    <name type="scientific">Cerina litoralis</name>
    <dbReference type="NCBI Taxonomy" id="2874477"/>
    <lineage>
        <taxon>Bacteria</taxon>
        <taxon>Pseudomonadati</taxon>
        <taxon>Bacteroidota</taxon>
        <taxon>Flavobacteriia</taxon>
        <taxon>Flavobacteriales</taxon>
        <taxon>Flavobacteriaceae</taxon>
        <taxon>Cerina</taxon>
    </lineage>
</organism>
<name>A0AAE3EVS5_9FLAO</name>
<comment type="caution">
    <text evidence="1">The sequence shown here is derived from an EMBL/GenBank/DDBJ whole genome shotgun (WGS) entry which is preliminary data.</text>
</comment>
<dbReference type="InterPro" id="IPR011990">
    <property type="entry name" value="TPR-like_helical_dom_sf"/>
</dbReference>
<evidence type="ECO:0000313" key="1">
    <source>
        <dbReference type="EMBL" id="MCG2461500.1"/>
    </source>
</evidence>
<dbReference type="Proteomes" id="UP001200642">
    <property type="component" value="Unassembled WGS sequence"/>
</dbReference>
<accession>A0AAE3EVS5</accession>
<dbReference type="EMBL" id="JAIRBC010000016">
    <property type="protein sequence ID" value="MCG2461500.1"/>
    <property type="molecule type" value="Genomic_DNA"/>
</dbReference>
<protein>
    <submittedName>
        <fullName evidence="1">SusD/RagB family nutrient-binding outer membrane lipoprotein</fullName>
    </submittedName>
</protein>
<dbReference type="InterPro" id="IPR041662">
    <property type="entry name" value="SusD-like_2"/>
</dbReference>
<evidence type="ECO:0000313" key="2">
    <source>
        <dbReference type="Proteomes" id="UP001200642"/>
    </source>
</evidence>
<sequence length="477" mass="52975">MASCEKELAELNENPNAIADLPVGLQLTQVQLQTQGGRYEMRRVALGWGASSIQQLADVNVVTNLLPGDKYIDFIDYSYALMDRYYLEQSKDLVDFVTRTADDPEAVNYNAIGRIMKVISFHKVTDIYGDIPYSEAGEGYLSNNWFPAYDRQQDIYADMLNELEEAAMQFNGSAENPGAQDVIYGGDISQWKKLSYSMMLRLGLRLVKVDPAASESWVKKAIAGGVMTNLNDVAKVEDEIGGVTNPIGEAFVSDKFMRLSDTFVSWMQDHGDPRLDILSWVESGGPHQGLPNGLDPTTLATEGPAGGDLVNYSQVNPALVQRDSPFMYMTYAEVEFMLAEAAVRGWYNGDAETHYNKGVRAAMANYAFYGVAAPSISEVEAYLTANPLIPANAMEMIGEQYWAATFLVPYESYANWRRIEYPVLTPINYPGNATGGTIARRMKYPLVEFTINAEHVNAAIANQGPNTYTTRVWWDAE</sequence>